<evidence type="ECO:0000256" key="7">
    <source>
        <dbReference type="PROSITE-ProRule" id="PRU00266"/>
    </source>
</evidence>
<dbReference type="PANTHER" id="PTHR46205:SF2">
    <property type="entry name" value="INTERFERON-INDUCIBLE DOUBLE-STRANDED RNA-DEPENDENT PROTEIN KINASE ACTIVATOR A"/>
    <property type="match status" value="1"/>
</dbReference>
<keyword evidence="10" id="KW-1185">Reference proteome</keyword>
<dbReference type="GO" id="GO:0035197">
    <property type="term" value="F:siRNA binding"/>
    <property type="evidence" value="ECO:0007669"/>
    <property type="project" value="TreeGrafter"/>
</dbReference>
<dbReference type="SUPFAM" id="SSF54768">
    <property type="entry name" value="dsRNA-binding domain-like"/>
    <property type="match status" value="1"/>
</dbReference>
<comment type="similarity">
    <text evidence="2">Belongs to the PRKRA family.</text>
</comment>
<dbReference type="Pfam" id="PF00035">
    <property type="entry name" value="dsrm"/>
    <property type="match status" value="1"/>
</dbReference>
<keyword evidence="5 7" id="KW-0694">RNA-binding</keyword>
<proteinExistence type="inferred from homology"/>
<organism evidence="9 10">
    <name type="scientific">Fundulus heteroclitus</name>
    <name type="common">Killifish</name>
    <name type="synonym">Mummichog</name>
    <dbReference type="NCBI Taxonomy" id="8078"/>
    <lineage>
        <taxon>Eukaryota</taxon>
        <taxon>Metazoa</taxon>
        <taxon>Chordata</taxon>
        <taxon>Craniata</taxon>
        <taxon>Vertebrata</taxon>
        <taxon>Euteleostomi</taxon>
        <taxon>Actinopterygii</taxon>
        <taxon>Neopterygii</taxon>
        <taxon>Teleostei</taxon>
        <taxon>Neoteleostei</taxon>
        <taxon>Acanthomorphata</taxon>
        <taxon>Ovalentaria</taxon>
        <taxon>Atherinomorphae</taxon>
        <taxon>Cyprinodontiformes</taxon>
        <taxon>Fundulidae</taxon>
        <taxon>Fundulus</taxon>
    </lineage>
</organism>
<keyword evidence="4" id="KW-0677">Repeat</keyword>
<reference evidence="9" key="1">
    <citation type="submission" date="2025-08" db="UniProtKB">
        <authorList>
            <consortium name="Ensembl"/>
        </authorList>
    </citation>
    <scope>IDENTIFICATION</scope>
</reference>
<feature type="domain" description="DRBM" evidence="8">
    <location>
        <begin position="10"/>
        <end position="77"/>
    </location>
</feature>
<dbReference type="GO" id="GO:0070920">
    <property type="term" value="P:regulation of regulatory ncRNA processing"/>
    <property type="evidence" value="ECO:0007669"/>
    <property type="project" value="TreeGrafter"/>
</dbReference>
<dbReference type="GO" id="GO:0030422">
    <property type="term" value="P:siRNA processing"/>
    <property type="evidence" value="ECO:0007669"/>
    <property type="project" value="TreeGrafter"/>
</dbReference>
<dbReference type="PANTHER" id="PTHR46205">
    <property type="entry name" value="LOQUACIOUS, ISOFORM B"/>
    <property type="match status" value="1"/>
</dbReference>
<dbReference type="GO" id="GO:0003725">
    <property type="term" value="F:double-stranded RNA binding"/>
    <property type="evidence" value="ECO:0007669"/>
    <property type="project" value="TreeGrafter"/>
</dbReference>
<dbReference type="STRING" id="8078.ENSFHEP00000025168"/>
<dbReference type="Ensembl" id="ENSFHET00000005912.1">
    <property type="protein sequence ID" value="ENSFHEP00000025168.1"/>
    <property type="gene ID" value="ENSFHEG00000007229.1"/>
</dbReference>
<dbReference type="GO" id="GO:0005634">
    <property type="term" value="C:nucleus"/>
    <property type="evidence" value="ECO:0007669"/>
    <property type="project" value="TreeGrafter"/>
</dbReference>
<evidence type="ECO:0000259" key="8">
    <source>
        <dbReference type="PROSITE" id="PS50137"/>
    </source>
</evidence>
<name>A0A3Q2QD90_FUNHE</name>
<reference evidence="9" key="2">
    <citation type="submission" date="2025-09" db="UniProtKB">
        <authorList>
            <consortium name="Ensembl"/>
        </authorList>
    </citation>
    <scope>IDENTIFICATION</scope>
</reference>
<dbReference type="GO" id="GO:0070578">
    <property type="term" value="C:RISC-loading complex"/>
    <property type="evidence" value="ECO:0007669"/>
    <property type="project" value="TreeGrafter"/>
</dbReference>
<dbReference type="AlphaFoldDB" id="A0A3Q2QD90"/>
<keyword evidence="6" id="KW-0943">RNA-mediated gene silencing</keyword>
<evidence type="ECO:0000256" key="4">
    <source>
        <dbReference type="ARBA" id="ARBA00022737"/>
    </source>
</evidence>
<dbReference type="InterPro" id="IPR014720">
    <property type="entry name" value="dsRBD_dom"/>
</dbReference>
<accession>A0A3Q2QD90</accession>
<dbReference type="FunFam" id="3.30.160.20:FF:000005">
    <property type="entry name" value="Putative double-stranded RNA-specific adenosine deaminase"/>
    <property type="match status" value="1"/>
</dbReference>
<keyword evidence="3" id="KW-0963">Cytoplasm</keyword>
<dbReference type="InterPro" id="IPR051247">
    <property type="entry name" value="RLC_Component"/>
</dbReference>
<evidence type="ECO:0000313" key="10">
    <source>
        <dbReference type="Proteomes" id="UP000265000"/>
    </source>
</evidence>
<dbReference type="GO" id="GO:0016442">
    <property type="term" value="C:RISC complex"/>
    <property type="evidence" value="ECO:0007669"/>
    <property type="project" value="TreeGrafter"/>
</dbReference>
<evidence type="ECO:0000256" key="5">
    <source>
        <dbReference type="ARBA" id="ARBA00022884"/>
    </source>
</evidence>
<evidence type="ECO:0000313" key="9">
    <source>
        <dbReference type="Ensembl" id="ENSFHEP00000025168.1"/>
    </source>
</evidence>
<evidence type="ECO:0000256" key="1">
    <source>
        <dbReference type="ARBA" id="ARBA00004556"/>
    </source>
</evidence>
<dbReference type="GeneTree" id="ENSGT00940000157618"/>
<evidence type="ECO:0000256" key="2">
    <source>
        <dbReference type="ARBA" id="ARBA00005856"/>
    </source>
</evidence>
<dbReference type="SMART" id="SM00358">
    <property type="entry name" value="DSRM"/>
    <property type="match status" value="1"/>
</dbReference>
<evidence type="ECO:0000256" key="3">
    <source>
        <dbReference type="ARBA" id="ARBA00022490"/>
    </source>
</evidence>
<dbReference type="Gene3D" id="3.30.160.20">
    <property type="match status" value="1"/>
</dbReference>
<dbReference type="PROSITE" id="PS50137">
    <property type="entry name" value="DS_RBD"/>
    <property type="match status" value="1"/>
</dbReference>
<sequence length="82" mass="8690">LLPRVVPWKTPIQVLYEHGVVTGDLPVFVMEKTEGEAHQPSFVFSVTIGGVTCTGQGPSKKVAKQQAAEAALKALNIDSESG</sequence>
<protein>
    <recommendedName>
        <fullName evidence="8">DRBM domain-containing protein</fullName>
    </recommendedName>
</protein>
<evidence type="ECO:0000256" key="6">
    <source>
        <dbReference type="ARBA" id="ARBA00023158"/>
    </source>
</evidence>
<dbReference type="Proteomes" id="UP000265000">
    <property type="component" value="Unplaced"/>
</dbReference>
<dbReference type="GO" id="GO:0048471">
    <property type="term" value="C:perinuclear region of cytoplasm"/>
    <property type="evidence" value="ECO:0007669"/>
    <property type="project" value="UniProtKB-SubCell"/>
</dbReference>
<comment type="subcellular location">
    <subcellularLocation>
        <location evidence="1">Cytoplasm</location>
        <location evidence="1">Perinuclear region</location>
    </subcellularLocation>
</comment>